<dbReference type="EMBL" id="AMGY01000010">
    <property type="protein sequence ID" value="EXJ77763.1"/>
    <property type="molecule type" value="Genomic_DNA"/>
</dbReference>
<protein>
    <submittedName>
        <fullName evidence="2">Uncharacterized protein</fullName>
    </submittedName>
</protein>
<proteinExistence type="predicted"/>
<feature type="region of interest" description="Disordered" evidence="1">
    <location>
        <begin position="202"/>
        <end position="267"/>
    </location>
</feature>
<comment type="caution">
    <text evidence="2">The sequence shown here is derived from an EMBL/GenBank/DDBJ whole genome shotgun (WGS) entry which is preliminary data.</text>
</comment>
<dbReference type="AlphaFoldDB" id="W9XC00"/>
<evidence type="ECO:0000256" key="1">
    <source>
        <dbReference type="SAM" id="MobiDB-lite"/>
    </source>
</evidence>
<reference evidence="2 3" key="1">
    <citation type="submission" date="2013-03" db="EMBL/GenBank/DDBJ databases">
        <title>The Genome Sequence of Capronia epimyces CBS 606.96.</title>
        <authorList>
            <consortium name="The Broad Institute Genomics Platform"/>
            <person name="Cuomo C."/>
            <person name="de Hoog S."/>
            <person name="Gorbushina A."/>
            <person name="Walker B."/>
            <person name="Young S.K."/>
            <person name="Zeng Q."/>
            <person name="Gargeya S."/>
            <person name="Fitzgerald M."/>
            <person name="Haas B."/>
            <person name="Abouelleil A."/>
            <person name="Allen A.W."/>
            <person name="Alvarado L."/>
            <person name="Arachchi H.M."/>
            <person name="Berlin A.M."/>
            <person name="Chapman S.B."/>
            <person name="Gainer-Dewar J."/>
            <person name="Goldberg J."/>
            <person name="Griggs A."/>
            <person name="Gujja S."/>
            <person name="Hansen M."/>
            <person name="Howarth C."/>
            <person name="Imamovic A."/>
            <person name="Ireland A."/>
            <person name="Larimer J."/>
            <person name="McCowan C."/>
            <person name="Murphy C."/>
            <person name="Pearson M."/>
            <person name="Poon T.W."/>
            <person name="Priest M."/>
            <person name="Roberts A."/>
            <person name="Saif S."/>
            <person name="Shea T."/>
            <person name="Sisk P."/>
            <person name="Sykes S."/>
            <person name="Wortman J."/>
            <person name="Nusbaum C."/>
            <person name="Birren B."/>
        </authorList>
    </citation>
    <scope>NUCLEOTIDE SEQUENCE [LARGE SCALE GENOMIC DNA]</scope>
    <source>
        <strain evidence="2 3">CBS 606.96</strain>
    </source>
</reference>
<dbReference type="OrthoDB" id="4161103at2759"/>
<dbReference type="Proteomes" id="UP000019478">
    <property type="component" value="Unassembled WGS sequence"/>
</dbReference>
<sequence>MARVRSHKYQQAKKARNASKYRGRKTQGHKRAQETRASPSRPQSPLPLGERKAMFLSMMHFLSQDGDKSDQILRMLQSTEPAFWTKLSKSETVRQGDLSDEGLRAVSQIIYDRNTARDVDIVVPQQQLTKRMQQFNVAYMRRLPVARLEELHGIIRSVAPTVALLDVDAGRRVEPNFLPPNVQMMIFKYLNRHLPDEVMAEARAAEGKAKEEEEGEEGEETGGLEGEMEDAGEGMDVDEAEDGHEDAYEYEWMEMGSQATSETNEEL</sequence>
<feature type="compositionally biased region" description="Basic residues" evidence="1">
    <location>
        <begin position="1"/>
        <end position="30"/>
    </location>
</feature>
<organism evidence="2 3">
    <name type="scientific">Capronia epimyces CBS 606.96</name>
    <dbReference type="NCBI Taxonomy" id="1182542"/>
    <lineage>
        <taxon>Eukaryota</taxon>
        <taxon>Fungi</taxon>
        <taxon>Dikarya</taxon>
        <taxon>Ascomycota</taxon>
        <taxon>Pezizomycotina</taxon>
        <taxon>Eurotiomycetes</taxon>
        <taxon>Chaetothyriomycetidae</taxon>
        <taxon>Chaetothyriales</taxon>
        <taxon>Herpotrichiellaceae</taxon>
        <taxon>Capronia</taxon>
    </lineage>
</organism>
<evidence type="ECO:0000313" key="2">
    <source>
        <dbReference type="EMBL" id="EXJ77763.1"/>
    </source>
</evidence>
<dbReference type="GeneID" id="19174073"/>
<accession>W9XC00</accession>
<feature type="compositionally biased region" description="Acidic residues" evidence="1">
    <location>
        <begin position="212"/>
        <end position="252"/>
    </location>
</feature>
<feature type="region of interest" description="Disordered" evidence="1">
    <location>
        <begin position="1"/>
        <end position="48"/>
    </location>
</feature>
<gene>
    <name evidence="2" type="ORF">A1O3_09992</name>
</gene>
<name>W9XC00_9EURO</name>
<feature type="compositionally biased region" description="Polar residues" evidence="1">
    <location>
        <begin position="257"/>
        <end position="267"/>
    </location>
</feature>
<dbReference type="RefSeq" id="XP_007738273.1">
    <property type="nucleotide sequence ID" value="XM_007740083.1"/>
</dbReference>
<evidence type="ECO:0000313" key="3">
    <source>
        <dbReference type="Proteomes" id="UP000019478"/>
    </source>
</evidence>
<keyword evidence="3" id="KW-1185">Reference proteome</keyword>
<dbReference type="HOGENOM" id="CLU_091053_0_0_1"/>